<feature type="domain" description="GmrSD restriction endonucleases C-terminal" evidence="1">
    <location>
        <begin position="183"/>
        <end position="318"/>
    </location>
</feature>
<protein>
    <recommendedName>
        <fullName evidence="1">GmrSD restriction endonucleases C-terminal domain-containing protein</fullName>
    </recommendedName>
</protein>
<dbReference type="Pfam" id="PF07510">
    <property type="entry name" value="GmrSD_C"/>
    <property type="match status" value="1"/>
</dbReference>
<dbReference type="AlphaFoldDB" id="A0A2S9YDW9"/>
<evidence type="ECO:0000313" key="3">
    <source>
        <dbReference type="Proteomes" id="UP000238823"/>
    </source>
</evidence>
<dbReference type="RefSeq" id="WP_181234153.1">
    <property type="nucleotide sequence ID" value="NZ_PVNL01000109.1"/>
</dbReference>
<proteinExistence type="predicted"/>
<dbReference type="PANTHER" id="PTHR35149">
    <property type="entry name" value="SLL5132 PROTEIN"/>
    <property type="match status" value="1"/>
</dbReference>
<organism evidence="2 3">
    <name type="scientific">Enhygromyxa salina</name>
    <dbReference type="NCBI Taxonomy" id="215803"/>
    <lineage>
        <taxon>Bacteria</taxon>
        <taxon>Pseudomonadati</taxon>
        <taxon>Myxococcota</taxon>
        <taxon>Polyangia</taxon>
        <taxon>Nannocystales</taxon>
        <taxon>Nannocystaceae</taxon>
        <taxon>Enhygromyxa</taxon>
    </lineage>
</organism>
<dbReference type="EMBL" id="PVNL01000109">
    <property type="protein sequence ID" value="PRQ03206.1"/>
    <property type="molecule type" value="Genomic_DNA"/>
</dbReference>
<dbReference type="PANTHER" id="PTHR35149:SF1">
    <property type="entry name" value="DUF5655 DOMAIN-CONTAINING PROTEIN"/>
    <property type="match status" value="1"/>
</dbReference>
<comment type="caution">
    <text evidence="2">The sequence shown here is derived from an EMBL/GenBank/DDBJ whole genome shotgun (WGS) entry which is preliminary data.</text>
</comment>
<dbReference type="InterPro" id="IPR011089">
    <property type="entry name" value="GmrSD_C"/>
</dbReference>
<accession>A0A2S9YDW9</accession>
<evidence type="ECO:0000313" key="2">
    <source>
        <dbReference type="EMBL" id="PRQ03206.1"/>
    </source>
</evidence>
<dbReference type="Proteomes" id="UP000238823">
    <property type="component" value="Unassembled WGS sequence"/>
</dbReference>
<name>A0A2S9YDW9_9BACT</name>
<reference evidence="2 3" key="1">
    <citation type="submission" date="2018-03" db="EMBL/GenBank/DDBJ databases">
        <title>Draft Genome Sequences of the Obligatory Marine Myxobacteria Enhygromyxa salina SWB007.</title>
        <authorList>
            <person name="Poehlein A."/>
            <person name="Moghaddam J.A."/>
            <person name="Harms H."/>
            <person name="Alanjari M."/>
            <person name="Koenig G.M."/>
            <person name="Daniel R."/>
            <person name="Schaeberle T.F."/>
        </authorList>
    </citation>
    <scope>NUCLEOTIDE SEQUENCE [LARGE SCALE GENOMIC DNA]</scope>
    <source>
        <strain evidence="2 3">SWB007</strain>
    </source>
</reference>
<sequence length="443" mass="51357">MRIDQSEHEMTYRQHWQPIERLLSNTDMTEFFRQYLMKDGGTVKVDAVYVELKHNTDKRAHATPIAQLQEIHRYAEYYRRIVEPANEPDPALQRSLSNLRRLNFGVAASFLLNLYEDYSTGRILASVLADTLAVVENFLIRRFVCGIPTNVLNKLFPTLYRQARLDEAFSLDRLKSILSDRGYPSDEDFRARLSEIRLYGGGDRREKSRFILDRLEDSFEHKEKVVATPLQVEHVMPQTLSASWREALGDDVDDDHDSFLHRIGNLTLTGYNQEMSNAPYAVKRKHLIGSHIELNRHFQGVETWDFEAIKRRSEALATRALSVWPNFHPQTAKSKQAPERVTGTKPTAIRIGKESHDVKMWSEVLEKVIRYLNESYPDRFITLKESFPKYISLDPSSLRVPRSAGNSYFYEANLSAQSIYRVCEYILQLADCGDDWNIDTRDA</sequence>
<gene>
    <name evidence="2" type="ORF">ENSA7_53460</name>
</gene>
<evidence type="ECO:0000259" key="1">
    <source>
        <dbReference type="Pfam" id="PF07510"/>
    </source>
</evidence>